<name>A0AAJ0A4F3_9PEZI</name>
<keyword evidence="2" id="KW-1185">Reference proteome</keyword>
<accession>A0AAJ0A4F3</accession>
<reference evidence="1" key="1">
    <citation type="submission" date="2021-06" db="EMBL/GenBank/DDBJ databases">
        <title>Comparative genomics, transcriptomics and evolutionary studies reveal genomic signatures of adaptation to plant cell wall in hemibiotrophic fungi.</title>
        <authorList>
            <consortium name="DOE Joint Genome Institute"/>
            <person name="Baroncelli R."/>
            <person name="Diaz J.F."/>
            <person name="Benocci T."/>
            <person name="Peng M."/>
            <person name="Battaglia E."/>
            <person name="Haridas S."/>
            <person name="Andreopoulos W."/>
            <person name="Labutti K."/>
            <person name="Pangilinan J."/>
            <person name="Floch G.L."/>
            <person name="Makela M.R."/>
            <person name="Henrissat B."/>
            <person name="Grigoriev I.V."/>
            <person name="Crouch J.A."/>
            <person name="De Vries R.P."/>
            <person name="Sukno S.A."/>
            <person name="Thon M.R."/>
        </authorList>
    </citation>
    <scope>NUCLEOTIDE SEQUENCE</scope>
    <source>
        <strain evidence="1">CBS 102054</strain>
    </source>
</reference>
<protein>
    <submittedName>
        <fullName evidence="1">Uncharacterized protein</fullName>
    </submittedName>
</protein>
<evidence type="ECO:0000313" key="1">
    <source>
        <dbReference type="EMBL" id="KAK1656301.1"/>
    </source>
</evidence>
<dbReference type="Proteomes" id="UP001243989">
    <property type="component" value="Unassembled WGS sequence"/>
</dbReference>
<sequence length="243" mass="27285">MGDVMIRNLDYANRDEAFNNWDYLSEGYTAPYLVDVCNTAPDLVDGCIVRTHDCGGKKASLCIMALEQQEHFLSFAGKSKSSSDKDDSNIGDHVFELKLSDTALSIPKNRQMLSIKIAYTLLCGESIVPPQVSPKDISEILYSTYESQFITEYPELDFCLRRNLEHILSVCSIPVGDGEPPAIALTCGDIDGHRVGTVASFYAFELLLLAWDHFQRRIREVSTLEHDEKPSRATRLPYIHKMA</sequence>
<organism evidence="1 2">
    <name type="scientific">Colletotrichum phormii</name>
    <dbReference type="NCBI Taxonomy" id="359342"/>
    <lineage>
        <taxon>Eukaryota</taxon>
        <taxon>Fungi</taxon>
        <taxon>Dikarya</taxon>
        <taxon>Ascomycota</taxon>
        <taxon>Pezizomycotina</taxon>
        <taxon>Sordariomycetes</taxon>
        <taxon>Hypocreomycetidae</taxon>
        <taxon>Glomerellales</taxon>
        <taxon>Glomerellaceae</taxon>
        <taxon>Colletotrichum</taxon>
        <taxon>Colletotrichum acutatum species complex</taxon>
    </lineage>
</organism>
<dbReference type="EMBL" id="JAHMHQ010000001">
    <property type="protein sequence ID" value="KAK1656301.1"/>
    <property type="molecule type" value="Genomic_DNA"/>
</dbReference>
<evidence type="ECO:0000313" key="2">
    <source>
        <dbReference type="Proteomes" id="UP001243989"/>
    </source>
</evidence>
<proteinExistence type="predicted"/>
<dbReference type="AlphaFoldDB" id="A0AAJ0A4F3"/>
<dbReference type="GeneID" id="85467320"/>
<dbReference type="RefSeq" id="XP_060452345.1">
    <property type="nucleotide sequence ID" value="XM_060582458.1"/>
</dbReference>
<gene>
    <name evidence="1" type="ORF">BDP81DRAFT_19442</name>
</gene>
<comment type="caution">
    <text evidence="1">The sequence shown here is derived from an EMBL/GenBank/DDBJ whole genome shotgun (WGS) entry which is preliminary data.</text>
</comment>